<organism evidence="1 2">
    <name type="scientific">Glaciibacter psychrotolerans</name>
    <dbReference type="NCBI Taxonomy" id="670054"/>
    <lineage>
        <taxon>Bacteria</taxon>
        <taxon>Bacillati</taxon>
        <taxon>Actinomycetota</taxon>
        <taxon>Actinomycetes</taxon>
        <taxon>Micrococcales</taxon>
        <taxon>Microbacteriaceae</taxon>
        <taxon>Glaciibacter</taxon>
    </lineage>
</organism>
<evidence type="ECO:0000313" key="2">
    <source>
        <dbReference type="Proteomes" id="UP000537260"/>
    </source>
</evidence>
<proteinExistence type="predicted"/>
<accession>A0A7Z0J6R2</accession>
<keyword evidence="2" id="KW-1185">Reference proteome</keyword>
<dbReference type="EMBL" id="JACCFM010000001">
    <property type="protein sequence ID" value="NYJ20797.1"/>
    <property type="molecule type" value="Genomic_DNA"/>
</dbReference>
<dbReference type="RefSeq" id="WP_179579496.1">
    <property type="nucleotide sequence ID" value="NZ_JACCFM010000001.1"/>
</dbReference>
<sequence>MNERVLDGYACTECHAEPERMVPAGFGERGQLFRCADGCGPRIECKLCAATFEGDRTEARRAHWEPFSTSTQHDLDHGPMVCTDCIGHLLEGLLDAMRKAPASAWTGAHL</sequence>
<name>A0A7Z0J6R2_9MICO</name>
<gene>
    <name evidence="1" type="ORF">HNR05_002588</name>
</gene>
<evidence type="ECO:0000313" key="1">
    <source>
        <dbReference type="EMBL" id="NYJ20797.1"/>
    </source>
</evidence>
<dbReference type="AlphaFoldDB" id="A0A7Z0J6R2"/>
<dbReference type="Proteomes" id="UP000537260">
    <property type="component" value="Unassembled WGS sequence"/>
</dbReference>
<comment type="caution">
    <text evidence="1">The sequence shown here is derived from an EMBL/GenBank/DDBJ whole genome shotgun (WGS) entry which is preliminary data.</text>
</comment>
<protein>
    <submittedName>
        <fullName evidence="1">Uncharacterized protein</fullName>
    </submittedName>
</protein>
<reference evidence="1 2" key="1">
    <citation type="submission" date="2020-07" db="EMBL/GenBank/DDBJ databases">
        <title>Sequencing the genomes of 1000 actinobacteria strains.</title>
        <authorList>
            <person name="Klenk H.-P."/>
        </authorList>
    </citation>
    <scope>NUCLEOTIDE SEQUENCE [LARGE SCALE GENOMIC DNA]</scope>
    <source>
        <strain evidence="1 2">LI1</strain>
    </source>
</reference>